<keyword evidence="2" id="KW-0489">Methyltransferase</keyword>
<dbReference type="Proteomes" id="UP001589610">
    <property type="component" value="Unassembled WGS sequence"/>
</dbReference>
<dbReference type="InterPro" id="IPR041698">
    <property type="entry name" value="Methyltransf_25"/>
</dbReference>
<organism evidence="2 3">
    <name type="scientific">Streptosporangium vulgare</name>
    <dbReference type="NCBI Taxonomy" id="46190"/>
    <lineage>
        <taxon>Bacteria</taxon>
        <taxon>Bacillati</taxon>
        <taxon>Actinomycetota</taxon>
        <taxon>Actinomycetes</taxon>
        <taxon>Streptosporangiales</taxon>
        <taxon>Streptosporangiaceae</taxon>
        <taxon>Streptosporangium</taxon>
    </lineage>
</organism>
<evidence type="ECO:0000313" key="2">
    <source>
        <dbReference type="EMBL" id="MFB9675916.1"/>
    </source>
</evidence>
<dbReference type="GO" id="GO:0032259">
    <property type="term" value="P:methylation"/>
    <property type="evidence" value="ECO:0007669"/>
    <property type="project" value="UniProtKB-KW"/>
</dbReference>
<dbReference type="RefSeq" id="WP_344745348.1">
    <property type="nucleotide sequence ID" value="NZ_BAAAWW010000064.1"/>
</dbReference>
<accession>A0ABV5TC73</accession>
<protein>
    <submittedName>
        <fullName evidence="2">Class I SAM-dependent methyltransferase</fullName>
    </submittedName>
</protein>
<feature type="domain" description="Methyltransferase" evidence="1">
    <location>
        <begin position="48"/>
        <end position="145"/>
    </location>
</feature>
<dbReference type="Gene3D" id="3.40.50.150">
    <property type="entry name" value="Vaccinia Virus protein VP39"/>
    <property type="match status" value="1"/>
</dbReference>
<comment type="caution">
    <text evidence="2">The sequence shown here is derived from an EMBL/GenBank/DDBJ whole genome shotgun (WGS) entry which is preliminary data.</text>
</comment>
<reference evidence="2 3" key="1">
    <citation type="submission" date="2024-09" db="EMBL/GenBank/DDBJ databases">
        <authorList>
            <person name="Sun Q."/>
            <person name="Mori K."/>
        </authorList>
    </citation>
    <scope>NUCLEOTIDE SEQUENCE [LARGE SCALE GENOMIC DNA]</scope>
    <source>
        <strain evidence="2 3">JCM 3028</strain>
    </source>
</reference>
<dbReference type="SUPFAM" id="SSF53335">
    <property type="entry name" value="S-adenosyl-L-methionine-dependent methyltransferases"/>
    <property type="match status" value="1"/>
</dbReference>
<name>A0ABV5TC73_9ACTN</name>
<gene>
    <name evidence="2" type="ORF">ACFFRH_10490</name>
</gene>
<dbReference type="CDD" id="cd02440">
    <property type="entry name" value="AdoMet_MTases"/>
    <property type="match status" value="1"/>
</dbReference>
<sequence length="166" mass="18263">MDLRDLPSPHRSRTSPASLTVRDRFEWTRAAGIGPPPTVFGDLTGRRVVELGCGSGHNLAHLAIHHRAEGVGIDHDPLKIQRARILYAGLPRLAFIRTDAAAYLRSHPPESIDLCLSIFGAFSFVERANLRPLLTATTRALRHGGRLALTLRATDTTDLVLIYTRS</sequence>
<dbReference type="Pfam" id="PF13649">
    <property type="entry name" value="Methyltransf_25"/>
    <property type="match status" value="1"/>
</dbReference>
<keyword evidence="2" id="KW-0808">Transferase</keyword>
<proteinExistence type="predicted"/>
<dbReference type="InterPro" id="IPR029063">
    <property type="entry name" value="SAM-dependent_MTases_sf"/>
</dbReference>
<evidence type="ECO:0000313" key="3">
    <source>
        <dbReference type="Proteomes" id="UP001589610"/>
    </source>
</evidence>
<evidence type="ECO:0000259" key="1">
    <source>
        <dbReference type="Pfam" id="PF13649"/>
    </source>
</evidence>
<dbReference type="EMBL" id="JBHMBS010000004">
    <property type="protein sequence ID" value="MFB9675916.1"/>
    <property type="molecule type" value="Genomic_DNA"/>
</dbReference>
<dbReference type="GO" id="GO:0008168">
    <property type="term" value="F:methyltransferase activity"/>
    <property type="evidence" value="ECO:0007669"/>
    <property type="project" value="UniProtKB-KW"/>
</dbReference>
<keyword evidence="3" id="KW-1185">Reference proteome</keyword>